<proteinExistence type="inferred from homology"/>
<evidence type="ECO:0000256" key="7">
    <source>
        <dbReference type="SAM" id="MobiDB-lite"/>
    </source>
</evidence>
<name>A0A1L7WYR8_9HELO</name>
<protein>
    <submittedName>
        <fullName evidence="9">Related to E.coli dioxygenase</fullName>
    </submittedName>
</protein>
<feature type="domain" description="TauD/TfdA-like" evidence="8">
    <location>
        <begin position="102"/>
        <end position="368"/>
    </location>
</feature>
<evidence type="ECO:0000313" key="10">
    <source>
        <dbReference type="Proteomes" id="UP000184330"/>
    </source>
</evidence>
<dbReference type="GO" id="GO:0046872">
    <property type="term" value="F:metal ion binding"/>
    <property type="evidence" value="ECO:0007669"/>
    <property type="project" value="UniProtKB-KW"/>
</dbReference>
<dbReference type="AlphaFoldDB" id="A0A1L7WYR8"/>
<dbReference type="PANTHER" id="PTHR30468:SF29">
    <property type="entry name" value="FAMILY TAURINE DIOXYGENASE, PUTATIVE-RELATED"/>
    <property type="match status" value="1"/>
</dbReference>
<comment type="similarity">
    <text evidence="2">Belongs to the TfdA dioxygenase family.</text>
</comment>
<dbReference type="InterPro" id="IPR042098">
    <property type="entry name" value="TauD-like_sf"/>
</dbReference>
<keyword evidence="4 9" id="KW-0223">Dioxygenase</keyword>
<evidence type="ECO:0000313" key="9">
    <source>
        <dbReference type="EMBL" id="CZR57911.1"/>
    </source>
</evidence>
<dbReference type="PANTHER" id="PTHR30468">
    <property type="entry name" value="ALPHA-KETOGLUTARATE-DEPENDENT SULFONATE DIOXYGENASE"/>
    <property type="match status" value="1"/>
</dbReference>
<dbReference type="EMBL" id="FJOG01000011">
    <property type="protein sequence ID" value="CZR57911.1"/>
    <property type="molecule type" value="Genomic_DNA"/>
</dbReference>
<keyword evidence="5" id="KW-0560">Oxidoreductase</keyword>
<keyword evidence="10" id="KW-1185">Reference proteome</keyword>
<dbReference type="OrthoDB" id="10257314at2759"/>
<dbReference type="Pfam" id="PF02668">
    <property type="entry name" value="TauD"/>
    <property type="match status" value="1"/>
</dbReference>
<dbReference type="GO" id="GO:0005737">
    <property type="term" value="C:cytoplasm"/>
    <property type="evidence" value="ECO:0007669"/>
    <property type="project" value="TreeGrafter"/>
</dbReference>
<dbReference type="GO" id="GO:0016706">
    <property type="term" value="F:2-oxoglutarate-dependent dioxygenase activity"/>
    <property type="evidence" value="ECO:0007669"/>
    <property type="project" value="TreeGrafter"/>
</dbReference>
<sequence length="390" mass="43732">MAPSAIEVAFSEKVSPEVQKEKLSTPATGEKESYFPTKPLGLPHPEYTTPKGVSPLISVPSAGLQYPNYTPFKLPDLVEHLFTDKAIGSDPKKAALLGAATEVKHLTPAIGTELVGLQLKDLSNVQKDELARLVAERGVVFLRDQDLDVYDQVEFGAYFGELHIHQMAGIIPDIPWVHPIHKDETATQGRSHQIWHSDVTYEIQPPGLTLLRMDKLPKAGPDGYETGGDTIWASGYGIYESLSPTLRKILETLEAKHSGLEQAEKALRTSGCLRRNPIETIHPVVRTHPVTGWKTLFVNENFTKEIVGLEKRFSDALLDSLNRTIAEAYEYQVRWKWTENAVAIWDNRATFHTGIFDYFPHLRHGLRVAPQAEKPYFDPNSKLRKDDKPN</sequence>
<evidence type="ECO:0000259" key="8">
    <source>
        <dbReference type="Pfam" id="PF02668"/>
    </source>
</evidence>
<dbReference type="InterPro" id="IPR051323">
    <property type="entry name" value="AtsK-like"/>
</dbReference>
<evidence type="ECO:0000256" key="1">
    <source>
        <dbReference type="ARBA" id="ARBA00001954"/>
    </source>
</evidence>
<dbReference type="FunFam" id="3.60.130.10:FF:000007">
    <property type="entry name" value="Alpha-ketoglutarate-dependent taurine dioxygenase"/>
    <property type="match status" value="1"/>
</dbReference>
<evidence type="ECO:0000256" key="5">
    <source>
        <dbReference type="ARBA" id="ARBA00023002"/>
    </source>
</evidence>
<keyword evidence="3" id="KW-0479">Metal-binding</keyword>
<dbReference type="STRING" id="576137.A0A1L7WYR8"/>
<evidence type="ECO:0000256" key="3">
    <source>
        <dbReference type="ARBA" id="ARBA00022723"/>
    </source>
</evidence>
<dbReference type="Proteomes" id="UP000184330">
    <property type="component" value="Unassembled WGS sequence"/>
</dbReference>
<organism evidence="9 10">
    <name type="scientific">Phialocephala subalpina</name>
    <dbReference type="NCBI Taxonomy" id="576137"/>
    <lineage>
        <taxon>Eukaryota</taxon>
        <taxon>Fungi</taxon>
        <taxon>Dikarya</taxon>
        <taxon>Ascomycota</taxon>
        <taxon>Pezizomycotina</taxon>
        <taxon>Leotiomycetes</taxon>
        <taxon>Helotiales</taxon>
        <taxon>Mollisiaceae</taxon>
        <taxon>Phialocephala</taxon>
        <taxon>Phialocephala fortinii species complex</taxon>
    </lineage>
</organism>
<dbReference type="Gene3D" id="3.60.130.10">
    <property type="entry name" value="Clavaminate synthase-like"/>
    <property type="match status" value="1"/>
</dbReference>
<dbReference type="InterPro" id="IPR003819">
    <property type="entry name" value="TauD/TfdA-like"/>
</dbReference>
<feature type="compositionally biased region" description="Basic and acidic residues" evidence="7">
    <location>
        <begin position="14"/>
        <end position="33"/>
    </location>
</feature>
<gene>
    <name evidence="9" type="ORF">PAC_07801</name>
</gene>
<evidence type="ECO:0000256" key="2">
    <source>
        <dbReference type="ARBA" id="ARBA00005896"/>
    </source>
</evidence>
<evidence type="ECO:0000256" key="6">
    <source>
        <dbReference type="ARBA" id="ARBA00023004"/>
    </source>
</evidence>
<dbReference type="SUPFAM" id="SSF51197">
    <property type="entry name" value="Clavaminate synthase-like"/>
    <property type="match status" value="1"/>
</dbReference>
<reference evidence="9 10" key="1">
    <citation type="submission" date="2016-03" db="EMBL/GenBank/DDBJ databases">
        <authorList>
            <person name="Ploux O."/>
        </authorList>
    </citation>
    <scope>NUCLEOTIDE SEQUENCE [LARGE SCALE GENOMIC DNA]</scope>
    <source>
        <strain evidence="9 10">UAMH 11012</strain>
    </source>
</reference>
<keyword evidence="6" id="KW-0408">Iron</keyword>
<accession>A0A1L7WYR8</accession>
<feature type="region of interest" description="Disordered" evidence="7">
    <location>
        <begin position="12"/>
        <end position="43"/>
    </location>
</feature>
<evidence type="ECO:0000256" key="4">
    <source>
        <dbReference type="ARBA" id="ARBA00022964"/>
    </source>
</evidence>
<comment type="cofactor">
    <cofactor evidence="1">
        <name>Fe(2+)</name>
        <dbReference type="ChEBI" id="CHEBI:29033"/>
    </cofactor>
</comment>